<name>A0A4C1ZL13_EUMVA</name>
<gene>
    <name evidence="1" type="ORF">EVAR_99584_1</name>
</gene>
<keyword evidence="2" id="KW-1185">Reference proteome</keyword>
<reference evidence="1 2" key="1">
    <citation type="journal article" date="2019" name="Commun. Biol.">
        <title>The bagworm genome reveals a unique fibroin gene that provides high tensile strength.</title>
        <authorList>
            <person name="Kono N."/>
            <person name="Nakamura H."/>
            <person name="Ohtoshi R."/>
            <person name="Tomita M."/>
            <person name="Numata K."/>
            <person name="Arakawa K."/>
        </authorList>
    </citation>
    <scope>NUCLEOTIDE SEQUENCE [LARGE SCALE GENOMIC DNA]</scope>
</reference>
<evidence type="ECO:0000313" key="1">
    <source>
        <dbReference type="EMBL" id="GBP87609.1"/>
    </source>
</evidence>
<evidence type="ECO:0000313" key="2">
    <source>
        <dbReference type="Proteomes" id="UP000299102"/>
    </source>
</evidence>
<proteinExistence type="predicted"/>
<organism evidence="1 2">
    <name type="scientific">Eumeta variegata</name>
    <name type="common">Bagworm moth</name>
    <name type="synonym">Eumeta japonica</name>
    <dbReference type="NCBI Taxonomy" id="151549"/>
    <lineage>
        <taxon>Eukaryota</taxon>
        <taxon>Metazoa</taxon>
        <taxon>Ecdysozoa</taxon>
        <taxon>Arthropoda</taxon>
        <taxon>Hexapoda</taxon>
        <taxon>Insecta</taxon>
        <taxon>Pterygota</taxon>
        <taxon>Neoptera</taxon>
        <taxon>Endopterygota</taxon>
        <taxon>Lepidoptera</taxon>
        <taxon>Glossata</taxon>
        <taxon>Ditrysia</taxon>
        <taxon>Tineoidea</taxon>
        <taxon>Psychidae</taxon>
        <taxon>Oiketicinae</taxon>
        <taxon>Eumeta</taxon>
    </lineage>
</organism>
<protein>
    <submittedName>
        <fullName evidence="1">Uncharacterized protein</fullName>
    </submittedName>
</protein>
<dbReference type="Proteomes" id="UP000299102">
    <property type="component" value="Unassembled WGS sequence"/>
</dbReference>
<dbReference type="AlphaFoldDB" id="A0A4C1ZL13"/>
<comment type="caution">
    <text evidence="1">The sequence shown here is derived from an EMBL/GenBank/DDBJ whole genome shotgun (WGS) entry which is preliminary data.</text>
</comment>
<accession>A0A4C1ZL13</accession>
<dbReference type="EMBL" id="BGZK01001871">
    <property type="protein sequence ID" value="GBP87609.1"/>
    <property type="molecule type" value="Genomic_DNA"/>
</dbReference>
<sequence length="92" mass="10330">MNTTDIRNGVGAGDGWTIRLQKKKTVEFSTSDLKILANPWSPSNSLEMMSGNLQHIWYKKSRIKITLANINAKRQGLAAHTGQQNKFGLHHQ</sequence>